<organism evidence="4 5">
    <name type="scientific">Gigaspora rosea</name>
    <dbReference type="NCBI Taxonomy" id="44941"/>
    <lineage>
        <taxon>Eukaryota</taxon>
        <taxon>Fungi</taxon>
        <taxon>Fungi incertae sedis</taxon>
        <taxon>Mucoromycota</taxon>
        <taxon>Glomeromycotina</taxon>
        <taxon>Glomeromycetes</taxon>
        <taxon>Diversisporales</taxon>
        <taxon>Gigasporaceae</taxon>
        <taxon>Gigaspora</taxon>
    </lineage>
</organism>
<evidence type="ECO:0000259" key="3">
    <source>
        <dbReference type="PROSITE" id="PS50089"/>
    </source>
</evidence>
<dbReference type="AlphaFoldDB" id="A0A397UYH0"/>
<feature type="compositionally biased region" description="Acidic residues" evidence="2">
    <location>
        <begin position="129"/>
        <end position="149"/>
    </location>
</feature>
<dbReference type="InterPro" id="IPR001841">
    <property type="entry name" value="Znf_RING"/>
</dbReference>
<gene>
    <name evidence="4" type="ORF">C2G38_2322171</name>
</gene>
<dbReference type="GO" id="GO:0008270">
    <property type="term" value="F:zinc ion binding"/>
    <property type="evidence" value="ECO:0007669"/>
    <property type="project" value="UniProtKB-KW"/>
</dbReference>
<reference evidence="4 5" key="1">
    <citation type="submission" date="2018-06" db="EMBL/GenBank/DDBJ databases">
        <title>Comparative genomics reveals the genomic features of Rhizophagus irregularis, R. cerebriforme, R. diaphanum and Gigaspora rosea, and their symbiotic lifestyle signature.</title>
        <authorList>
            <person name="Morin E."/>
            <person name="San Clemente H."/>
            <person name="Chen E.C.H."/>
            <person name="De La Providencia I."/>
            <person name="Hainaut M."/>
            <person name="Kuo A."/>
            <person name="Kohler A."/>
            <person name="Murat C."/>
            <person name="Tang N."/>
            <person name="Roy S."/>
            <person name="Loubradou J."/>
            <person name="Henrissat B."/>
            <person name="Grigoriev I.V."/>
            <person name="Corradi N."/>
            <person name="Roux C."/>
            <person name="Martin F.M."/>
        </authorList>
    </citation>
    <scope>NUCLEOTIDE SEQUENCE [LARGE SCALE GENOMIC DNA]</scope>
    <source>
        <strain evidence="4 5">DAOM 194757</strain>
    </source>
</reference>
<keyword evidence="1" id="KW-0862">Zinc</keyword>
<feature type="compositionally biased region" description="Basic residues" evidence="2">
    <location>
        <begin position="11"/>
        <end position="27"/>
    </location>
</feature>
<feature type="region of interest" description="Disordered" evidence="2">
    <location>
        <begin position="122"/>
        <end position="149"/>
    </location>
</feature>
<dbReference type="EMBL" id="QKWP01000811">
    <property type="protein sequence ID" value="RIB14631.1"/>
    <property type="molecule type" value="Genomic_DNA"/>
</dbReference>
<evidence type="ECO:0000313" key="4">
    <source>
        <dbReference type="EMBL" id="RIB14631.1"/>
    </source>
</evidence>
<feature type="domain" description="RING-type" evidence="3">
    <location>
        <begin position="61"/>
        <end position="99"/>
    </location>
</feature>
<keyword evidence="5" id="KW-1185">Reference proteome</keyword>
<keyword evidence="1" id="KW-0863">Zinc-finger</keyword>
<dbReference type="CDD" id="cd16448">
    <property type="entry name" value="RING-H2"/>
    <property type="match status" value="1"/>
</dbReference>
<evidence type="ECO:0000313" key="5">
    <source>
        <dbReference type="Proteomes" id="UP000266673"/>
    </source>
</evidence>
<comment type="caution">
    <text evidence="4">The sequence shown here is derived from an EMBL/GenBank/DDBJ whole genome shotgun (WGS) entry which is preliminary data.</text>
</comment>
<sequence length="170" mass="19709">MVPSTTSREQKKGKKKDIIKKQGKKKKKDIKHKLKVLNEEVGVTHLPTGYSTGVPPLPFLCDNCYEALNDYNDGTVLICGHGYHWHCYNQIEYGCRHCEQYYKKGINKNIKSFLERLEKGENTLTKEDGIEESEEGTEEDTEEPEEIQEIEESDTVLFRLQNALENINKW</sequence>
<evidence type="ECO:0000256" key="2">
    <source>
        <dbReference type="SAM" id="MobiDB-lite"/>
    </source>
</evidence>
<name>A0A397UYH0_9GLOM</name>
<dbReference type="SUPFAM" id="SSF57850">
    <property type="entry name" value="RING/U-box"/>
    <property type="match status" value="1"/>
</dbReference>
<feature type="region of interest" description="Disordered" evidence="2">
    <location>
        <begin position="1"/>
        <end position="27"/>
    </location>
</feature>
<dbReference type="Proteomes" id="UP000266673">
    <property type="component" value="Unassembled WGS sequence"/>
</dbReference>
<proteinExistence type="predicted"/>
<protein>
    <recommendedName>
        <fullName evidence="3">RING-type domain-containing protein</fullName>
    </recommendedName>
</protein>
<dbReference type="PROSITE" id="PS50089">
    <property type="entry name" value="ZF_RING_2"/>
    <property type="match status" value="1"/>
</dbReference>
<accession>A0A397UYH0</accession>
<dbReference type="OrthoDB" id="2412874at2759"/>
<evidence type="ECO:0000256" key="1">
    <source>
        <dbReference type="PROSITE-ProRule" id="PRU00175"/>
    </source>
</evidence>
<keyword evidence="1" id="KW-0479">Metal-binding</keyword>